<dbReference type="RefSeq" id="WP_009210473.1">
    <property type="nucleotide sequence ID" value="NZ_BBWP01000002.1"/>
</dbReference>
<feature type="signal peptide" evidence="1">
    <location>
        <begin position="1"/>
        <end position="37"/>
    </location>
</feature>
<evidence type="ECO:0000313" key="2">
    <source>
        <dbReference type="EMBL" id="EAS51835.1"/>
    </source>
</evidence>
<dbReference type="EMBL" id="AAPJ01000001">
    <property type="protein sequence ID" value="EAS51835.1"/>
    <property type="molecule type" value="Genomic_DNA"/>
</dbReference>
<accession>Q1YL96</accession>
<gene>
    <name evidence="2" type="ORF">SI859A1_02651</name>
</gene>
<dbReference type="HOGENOM" id="CLU_1873081_0_0_5"/>
<evidence type="ECO:0000256" key="1">
    <source>
        <dbReference type="SAM" id="SignalP"/>
    </source>
</evidence>
<protein>
    <recommendedName>
        <fullName evidence="4">DUF2946 domain-containing protein</fullName>
    </recommendedName>
</protein>
<reference evidence="2 3" key="1">
    <citation type="journal article" date="2008" name="Appl. Environ. Microbiol.">
        <title>Genomic insights into Mn(II) oxidation by the marine alphaproteobacterium Aurantimonas sp. strain SI85-9A1.</title>
        <authorList>
            <person name="Dick G.J."/>
            <person name="Podell S."/>
            <person name="Johnson H.A."/>
            <person name="Rivera-Espinoza Y."/>
            <person name="Bernier-Latmani R."/>
            <person name="McCarthy J.K."/>
            <person name="Torpey J.W."/>
            <person name="Clement B.G."/>
            <person name="Gaasterland T."/>
            <person name="Tebo B.M."/>
        </authorList>
    </citation>
    <scope>NUCLEOTIDE SEQUENCE [LARGE SCALE GENOMIC DNA]</scope>
    <source>
        <strain evidence="2 3">SI85-9A1</strain>
    </source>
</reference>
<dbReference type="AlphaFoldDB" id="Q1YL96"/>
<keyword evidence="1" id="KW-0732">Signal</keyword>
<feature type="chain" id="PRO_5004198041" description="DUF2946 domain-containing protein" evidence="1">
    <location>
        <begin position="38"/>
        <end position="136"/>
    </location>
</feature>
<organism evidence="2 3">
    <name type="scientific">Aurantimonas manganoxydans (strain ATCC BAA-1229 / DSM 21871 / SI85-9A1)</name>
    <dbReference type="NCBI Taxonomy" id="287752"/>
    <lineage>
        <taxon>Bacteria</taxon>
        <taxon>Pseudomonadati</taxon>
        <taxon>Pseudomonadota</taxon>
        <taxon>Alphaproteobacteria</taxon>
        <taxon>Hyphomicrobiales</taxon>
        <taxon>Aurantimonadaceae</taxon>
        <taxon>Aurantimonas</taxon>
    </lineage>
</organism>
<name>Q1YL96_AURMS</name>
<keyword evidence="3" id="KW-1185">Reference proteome</keyword>
<dbReference type="Proteomes" id="UP000000321">
    <property type="component" value="Unassembled WGS sequence"/>
</dbReference>
<comment type="caution">
    <text evidence="2">The sequence shown here is derived from an EMBL/GenBank/DDBJ whole genome shotgun (WGS) entry which is preliminary data.</text>
</comment>
<evidence type="ECO:0000313" key="3">
    <source>
        <dbReference type="Proteomes" id="UP000000321"/>
    </source>
</evidence>
<evidence type="ECO:0008006" key="4">
    <source>
        <dbReference type="Google" id="ProtNLM"/>
    </source>
</evidence>
<proteinExistence type="predicted"/>
<dbReference type="BioCyc" id="AURANTIMONAS:SI859A1_02651-MONOMER"/>
<sequence length="136" mass="13335">MTTLRRFLADRSAALAAMLILTQLLLGQAAASGFACARMDASAAAGVTVICVGDGFETRSVPAGDPSGHDCCVDCPSAAGCGQSPALPAMADLASYAIAAGATDAVVAWTPSAAALGPRAPPPGLALQRGPPLLSV</sequence>